<dbReference type="InterPro" id="IPR005586">
    <property type="entry name" value="ABC_trans_aux"/>
</dbReference>
<accession>A0A6N0HUP4</accession>
<keyword evidence="3" id="KW-1185">Reference proteome</keyword>
<dbReference type="AlphaFoldDB" id="A0A6N0HUP4"/>
<gene>
    <name evidence="2" type="ORF">HUE57_06720</name>
</gene>
<sequence>MKMRDFLIAATLLLASGCTGLPGSKPVEQYSYTLNSLPEIEAVKQGGSETLLVTIPRAHAGYNTPQMAYVDKAHSLGYFAKHRWADTPSQMIATLLVQCFERSSYYKAISLAPSPVSANLRLDSELVRLHHDFTTKPSRVELIMRIQIIDRNSGDIIASQLFSNSTESESDTPYGGVVAANRALKHTLSAISEFTIEH</sequence>
<name>A0A6N0HUP4_9GAMM</name>
<evidence type="ECO:0000259" key="1">
    <source>
        <dbReference type="Pfam" id="PF03886"/>
    </source>
</evidence>
<dbReference type="EMBL" id="CP054491">
    <property type="protein sequence ID" value="QKQ26010.1"/>
    <property type="molecule type" value="Genomic_DNA"/>
</dbReference>
<evidence type="ECO:0000313" key="2">
    <source>
        <dbReference type="EMBL" id="QKQ26010.1"/>
    </source>
</evidence>
<dbReference type="PROSITE" id="PS51257">
    <property type="entry name" value="PROKAR_LIPOPROTEIN"/>
    <property type="match status" value="1"/>
</dbReference>
<protein>
    <submittedName>
        <fullName evidence="2">Membrane integrity-associated transporter subunit PqiC</fullName>
    </submittedName>
</protein>
<dbReference type="Proteomes" id="UP000509658">
    <property type="component" value="Chromosome"/>
</dbReference>
<proteinExistence type="predicted"/>
<dbReference type="Gene3D" id="3.40.50.10610">
    <property type="entry name" value="ABC-type transport auxiliary lipoprotein component"/>
    <property type="match status" value="1"/>
</dbReference>
<organism evidence="2 3">
    <name type="scientific">Candidatus Reidiella endopervernicosa</name>
    <dbReference type="NCBI Taxonomy" id="2738883"/>
    <lineage>
        <taxon>Bacteria</taxon>
        <taxon>Pseudomonadati</taxon>
        <taxon>Pseudomonadota</taxon>
        <taxon>Gammaproteobacteria</taxon>
        <taxon>Candidatus Reidiella</taxon>
    </lineage>
</organism>
<dbReference type="SUPFAM" id="SSF159594">
    <property type="entry name" value="XCC0632-like"/>
    <property type="match status" value="1"/>
</dbReference>
<dbReference type="KEGG" id="rev:HUE57_06720"/>
<evidence type="ECO:0000313" key="3">
    <source>
        <dbReference type="Proteomes" id="UP000509658"/>
    </source>
</evidence>
<feature type="domain" description="ABC-type transport auxiliary lipoprotein component" evidence="1">
    <location>
        <begin position="32"/>
        <end position="191"/>
    </location>
</feature>
<dbReference type="Pfam" id="PF03886">
    <property type="entry name" value="ABC_trans_aux"/>
    <property type="match status" value="1"/>
</dbReference>
<reference evidence="2 3" key="1">
    <citation type="submission" date="2020-05" db="EMBL/GenBank/DDBJ databases">
        <title>Horizontal transmission and recombination maintain forever young bacterial symbiont genomes.</title>
        <authorList>
            <person name="Russell S.L."/>
            <person name="Pepper-Tunick E."/>
            <person name="Svedberg J."/>
            <person name="Byrne A."/>
            <person name="Ruelas Castillo J."/>
            <person name="Vollmers C."/>
            <person name="Beinart R.A."/>
            <person name="Corbett-Detig R."/>
        </authorList>
    </citation>
    <scope>NUCLEOTIDE SEQUENCE [LARGE SCALE GENOMIC DNA]</scope>
    <source>
        <strain evidence="2">Santa_Monica_outfall</strain>
    </source>
</reference>